<feature type="signal peptide" evidence="1">
    <location>
        <begin position="1"/>
        <end position="17"/>
    </location>
</feature>
<accession>V8C859</accession>
<comment type="caution">
    <text evidence="2">The sequence shown here is derived from an EMBL/GenBank/DDBJ whole genome shotgun (WGS) entry which is preliminary data.</text>
</comment>
<dbReference type="Proteomes" id="UP000018731">
    <property type="component" value="Unassembled WGS sequence"/>
</dbReference>
<feature type="chain" id="PRO_5004767628" evidence="1">
    <location>
        <begin position="18"/>
        <end position="361"/>
    </location>
</feature>
<dbReference type="EMBL" id="AZJI01000005">
    <property type="protein sequence ID" value="ETD23262.1"/>
    <property type="molecule type" value="Genomic_DNA"/>
</dbReference>
<name>V8C859_9HELI</name>
<evidence type="ECO:0000256" key="1">
    <source>
        <dbReference type="SAM" id="SignalP"/>
    </source>
</evidence>
<dbReference type="RefSeq" id="WP_023927787.1">
    <property type="nucleotide sequence ID" value="NZ_KI669454.1"/>
</dbReference>
<sequence>MKKWLFGYFALVMFANASIFVESVGLGESVQSAKKDAINNGIREAVGEYVRAKQTLQDENLNEQIFNFSNAYLLDYKQLSVSKLPNGMYEVKAKLEIEDGKLVGVLRDLQVDVKNVDDGTFKVYVSEKQKQIDSFAKLFDEVVLEPLRSGEAYQVKVLNFEPCELSSRKNATCRNGQYIISFSMDYQRGYLEGVAKLLKSAGAQKCPNPQPTEGLRKEVAFFLFGECIFLPRKFSDTIDLNLHQRQGIAILRLELLDENKKTIASFSPNEKNTNGLFIKQNSILYSPHNPADLCHLMSMRNPFNAHSFFSSCFDFPREFIYSFYSQMTFVHTKNIFPYYAMIDSETIARIKEIKISFEPRK</sequence>
<keyword evidence="1" id="KW-0732">Signal</keyword>
<evidence type="ECO:0000313" key="2">
    <source>
        <dbReference type="EMBL" id="ETD23262.1"/>
    </source>
</evidence>
<reference evidence="2 3" key="1">
    <citation type="journal article" date="2014" name="Genome Announc.">
        <title>Draft genome sequences of six enterohepatic helicobacter species isolated from humans and one from rhesus macaques.</title>
        <authorList>
            <person name="Shen Z."/>
            <person name="Sheh A."/>
            <person name="Young S.K."/>
            <person name="Abouelliel A."/>
            <person name="Ward D.V."/>
            <person name="Earl A.M."/>
            <person name="Fox J.G."/>
        </authorList>
    </citation>
    <scope>NUCLEOTIDE SEQUENCE [LARGE SCALE GENOMIC DNA]</scope>
    <source>
        <strain evidence="2 3">MIT 99-5501</strain>
    </source>
</reference>
<dbReference type="STRING" id="1357400.HMPREF2086_01061"/>
<proteinExistence type="predicted"/>
<dbReference type="HOGENOM" id="CLU_766768_0_0_7"/>
<keyword evidence="3" id="KW-1185">Reference proteome</keyword>
<dbReference type="OrthoDB" id="5329557at2"/>
<evidence type="ECO:0000313" key="3">
    <source>
        <dbReference type="Proteomes" id="UP000018731"/>
    </source>
</evidence>
<organism evidence="2 3">
    <name type="scientific">Helicobacter macacae MIT 99-5501</name>
    <dbReference type="NCBI Taxonomy" id="1357400"/>
    <lineage>
        <taxon>Bacteria</taxon>
        <taxon>Pseudomonadati</taxon>
        <taxon>Campylobacterota</taxon>
        <taxon>Epsilonproteobacteria</taxon>
        <taxon>Campylobacterales</taxon>
        <taxon>Helicobacteraceae</taxon>
        <taxon>Helicobacter</taxon>
    </lineage>
</organism>
<gene>
    <name evidence="2" type="ORF">HMPREF2086_01061</name>
</gene>
<dbReference type="AlphaFoldDB" id="V8C859"/>
<protein>
    <submittedName>
        <fullName evidence="2">Uncharacterized protein</fullName>
    </submittedName>
</protein>
<dbReference type="PATRIC" id="fig|1357400.3.peg.1446"/>